<dbReference type="InParanoid" id="A0BG76"/>
<accession>A0BG76</accession>
<dbReference type="AlphaFoldDB" id="A0BG76"/>
<keyword evidence="2" id="KW-1185">Reference proteome</keyword>
<dbReference type="Gene3D" id="3.40.50.300">
    <property type="entry name" value="P-loop containing nucleotide triphosphate hydrolases"/>
    <property type="match status" value="1"/>
</dbReference>
<dbReference type="SMART" id="SM00173">
    <property type="entry name" value="RAS"/>
    <property type="match status" value="1"/>
</dbReference>
<proteinExistence type="predicted"/>
<protein>
    <submittedName>
        <fullName evidence="1">Uncharacterized protein</fullName>
    </submittedName>
</protein>
<dbReference type="GO" id="GO:0003924">
    <property type="term" value="F:GTPase activity"/>
    <property type="evidence" value="ECO:0007669"/>
    <property type="project" value="InterPro"/>
</dbReference>
<dbReference type="HOGENOM" id="CLU_136482_0_0_1"/>
<dbReference type="GO" id="GO:0005525">
    <property type="term" value="F:GTP binding"/>
    <property type="evidence" value="ECO:0007669"/>
    <property type="project" value="InterPro"/>
</dbReference>
<dbReference type="PROSITE" id="PS51419">
    <property type="entry name" value="RAB"/>
    <property type="match status" value="1"/>
</dbReference>
<dbReference type="OMA" id="QHTHPEI"/>
<dbReference type="SUPFAM" id="SSF52540">
    <property type="entry name" value="P-loop containing nucleoside triphosphate hydrolases"/>
    <property type="match status" value="1"/>
</dbReference>
<dbReference type="RefSeq" id="XP_001424941.1">
    <property type="nucleotide sequence ID" value="XM_001424904.1"/>
</dbReference>
<name>A0BG76_PARTE</name>
<dbReference type="STRING" id="5888.A0BG76"/>
<dbReference type="PRINTS" id="PR00449">
    <property type="entry name" value="RASTRNSFRMNG"/>
</dbReference>
<dbReference type="InterPro" id="IPR050209">
    <property type="entry name" value="Rab_GTPases_membrane_traffic"/>
</dbReference>
<dbReference type="Proteomes" id="UP000000600">
    <property type="component" value="Unassembled WGS sequence"/>
</dbReference>
<dbReference type="PROSITE" id="PS51421">
    <property type="entry name" value="RAS"/>
    <property type="match status" value="1"/>
</dbReference>
<dbReference type="eggNOG" id="KOG0098">
    <property type="taxonomic scope" value="Eukaryota"/>
</dbReference>
<dbReference type="GeneID" id="5010725"/>
<dbReference type="OrthoDB" id="299331at2759"/>
<dbReference type="FunFam" id="3.40.50.300:FF:004953">
    <property type="entry name" value="Uncharacterized protein"/>
    <property type="match status" value="1"/>
</dbReference>
<organism evidence="1 2">
    <name type="scientific">Paramecium tetraurelia</name>
    <dbReference type="NCBI Taxonomy" id="5888"/>
    <lineage>
        <taxon>Eukaryota</taxon>
        <taxon>Sar</taxon>
        <taxon>Alveolata</taxon>
        <taxon>Ciliophora</taxon>
        <taxon>Intramacronucleata</taxon>
        <taxon>Oligohymenophorea</taxon>
        <taxon>Peniculida</taxon>
        <taxon>Parameciidae</taxon>
        <taxon>Paramecium</taxon>
    </lineage>
</organism>
<evidence type="ECO:0000313" key="1">
    <source>
        <dbReference type="EMBL" id="CAK57543.1"/>
    </source>
</evidence>
<reference evidence="1 2" key="1">
    <citation type="journal article" date="2006" name="Nature">
        <title>Global trends of whole-genome duplications revealed by the ciliate Paramecium tetraurelia.</title>
        <authorList>
            <consortium name="Genoscope"/>
            <person name="Aury J.-M."/>
            <person name="Jaillon O."/>
            <person name="Duret L."/>
            <person name="Noel B."/>
            <person name="Jubin C."/>
            <person name="Porcel B.M."/>
            <person name="Segurens B."/>
            <person name="Daubin V."/>
            <person name="Anthouard V."/>
            <person name="Aiach N."/>
            <person name="Arnaiz O."/>
            <person name="Billaut A."/>
            <person name="Beisson J."/>
            <person name="Blanc I."/>
            <person name="Bouhouche K."/>
            <person name="Camara F."/>
            <person name="Duharcourt S."/>
            <person name="Guigo R."/>
            <person name="Gogendeau D."/>
            <person name="Katinka M."/>
            <person name="Keller A.-M."/>
            <person name="Kissmehl R."/>
            <person name="Klotz C."/>
            <person name="Koll F."/>
            <person name="Le Moue A."/>
            <person name="Lepere C."/>
            <person name="Malinsky S."/>
            <person name="Nowacki M."/>
            <person name="Nowak J.K."/>
            <person name="Plattner H."/>
            <person name="Poulain J."/>
            <person name="Ruiz F."/>
            <person name="Serrano V."/>
            <person name="Zagulski M."/>
            <person name="Dessen P."/>
            <person name="Betermier M."/>
            <person name="Weissenbach J."/>
            <person name="Scarpelli C."/>
            <person name="Schachter V."/>
            <person name="Sperling L."/>
            <person name="Meyer E."/>
            <person name="Cohen J."/>
            <person name="Wincker P."/>
        </authorList>
    </citation>
    <scope>NUCLEOTIDE SEQUENCE [LARGE SCALE GENOMIC DNA]</scope>
    <source>
        <strain evidence="1 2">Stock d4-2</strain>
    </source>
</reference>
<dbReference type="SMART" id="SM00175">
    <property type="entry name" value="RAB"/>
    <property type="match status" value="1"/>
</dbReference>
<dbReference type="InterPro" id="IPR001806">
    <property type="entry name" value="Small_GTPase"/>
</dbReference>
<sequence length="166" mass="19393">MQRKHKYHVYTLHLINEFLCQYFLSVFKNTIYYNVNQKESFDQLSIWMNEIEQHAHPEIIKVLVGNKCDLTREVQIEEGESFMNNNKFSLFFETSAKTGENVEEAFVQSAKLVLLKYFSSESFRQATRVNKKSGDPINIIKSFSETQSFEGHSPNIDKNQNQSSCC</sequence>
<dbReference type="InterPro" id="IPR027417">
    <property type="entry name" value="P-loop_NTPase"/>
</dbReference>
<dbReference type="KEGG" id="ptm:GSPATT00028578001"/>
<gene>
    <name evidence="1" type="ORF">GSPATT00028578001</name>
</gene>
<dbReference type="SMART" id="SM00174">
    <property type="entry name" value="RHO"/>
    <property type="match status" value="1"/>
</dbReference>
<evidence type="ECO:0000313" key="2">
    <source>
        <dbReference type="Proteomes" id="UP000000600"/>
    </source>
</evidence>
<dbReference type="Pfam" id="PF00071">
    <property type="entry name" value="Ras"/>
    <property type="match status" value="1"/>
</dbReference>
<dbReference type="PANTHER" id="PTHR47979">
    <property type="entry name" value="DRAB11-RELATED"/>
    <property type="match status" value="1"/>
</dbReference>
<dbReference type="CDD" id="cd00154">
    <property type="entry name" value="Rab"/>
    <property type="match status" value="1"/>
</dbReference>
<dbReference type="EMBL" id="CT867992">
    <property type="protein sequence ID" value="CAK57543.1"/>
    <property type="molecule type" value="Genomic_DNA"/>
</dbReference>